<dbReference type="Pfam" id="PF04479">
    <property type="entry name" value="RTA1"/>
    <property type="match status" value="1"/>
</dbReference>
<evidence type="ECO:0000256" key="10">
    <source>
        <dbReference type="SAM" id="Phobius"/>
    </source>
</evidence>
<evidence type="ECO:0000313" key="11">
    <source>
        <dbReference type="EMBL" id="ABN66878.2"/>
    </source>
</evidence>
<dbReference type="KEGG" id="pic:PICST_61012"/>
<keyword evidence="5" id="KW-0813">Transport</keyword>
<comment type="subcellular location">
    <subcellularLocation>
        <location evidence="1">Cell membrane</location>
        <topology evidence="1">Multi-pass membrane protein</topology>
    </subcellularLocation>
</comment>
<dbReference type="EMBL" id="CP000499">
    <property type="protein sequence ID" value="ABN66878.2"/>
    <property type="molecule type" value="Genomic_DNA"/>
</dbReference>
<feature type="transmembrane region" description="Helical" evidence="10">
    <location>
        <begin position="176"/>
        <end position="203"/>
    </location>
</feature>
<evidence type="ECO:0000256" key="4">
    <source>
        <dbReference type="ARBA" id="ARBA00022989"/>
    </source>
</evidence>
<keyword evidence="4 10" id="KW-1133">Transmembrane helix</keyword>
<protein>
    <recommendedName>
        <fullName evidence="8">Sphingoid long-chain base transporter RSB1</fullName>
    </recommendedName>
</protein>
<evidence type="ECO:0000256" key="5">
    <source>
        <dbReference type="ARBA" id="ARBA00023055"/>
    </source>
</evidence>
<accession>A3LW06</accession>
<feature type="transmembrane region" description="Helical" evidence="10">
    <location>
        <begin position="336"/>
        <end position="355"/>
    </location>
</feature>
<feature type="transmembrane region" description="Helical" evidence="10">
    <location>
        <begin position="215"/>
        <end position="234"/>
    </location>
</feature>
<comment type="similarity">
    <text evidence="2">Belongs to the lipid-translocating exporter (LTE) (TC 9.A.26.1) family.</text>
</comment>
<keyword evidence="3 10" id="KW-0812">Transmembrane</keyword>
<gene>
    <name evidence="11" type="primary">RTA3</name>
    <name evidence="11" type="ORF">PICST_61012</name>
</gene>
<dbReference type="STRING" id="322104.A3LW06"/>
<evidence type="ECO:0000256" key="9">
    <source>
        <dbReference type="SAM" id="MobiDB-lite"/>
    </source>
</evidence>
<dbReference type="GO" id="GO:0005886">
    <property type="term" value="C:plasma membrane"/>
    <property type="evidence" value="ECO:0007669"/>
    <property type="project" value="UniProtKB-SubCell"/>
</dbReference>
<dbReference type="AlphaFoldDB" id="A3LW06"/>
<evidence type="ECO:0000256" key="8">
    <source>
        <dbReference type="ARBA" id="ARBA00041117"/>
    </source>
</evidence>
<evidence type="ECO:0000256" key="2">
    <source>
        <dbReference type="ARBA" id="ARBA00009969"/>
    </source>
</evidence>
<dbReference type="FunCoup" id="A3LW06">
    <property type="interactions" value="49"/>
</dbReference>
<reference evidence="11 12" key="1">
    <citation type="journal article" date="2007" name="Nat. Biotechnol.">
        <title>Genome sequence of the lignocellulose-bioconverting and xylose-fermenting yeast Pichia stipitis.</title>
        <authorList>
            <person name="Jeffries T.W."/>
            <person name="Grigoriev I.V."/>
            <person name="Grimwood J."/>
            <person name="Laplaza J.M."/>
            <person name="Aerts A."/>
            <person name="Salamov A."/>
            <person name="Schmutz J."/>
            <person name="Lindquist E."/>
            <person name="Dehal P."/>
            <person name="Shapiro H."/>
            <person name="Jin Y.S."/>
            <person name="Passoth V."/>
            <person name="Richardson P.M."/>
        </authorList>
    </citation>
    <scope>NUCLEOTIDE SEQUENCE [LARGE SCALE GENOMIC DNA]</scope>
    <source>
        <strain evidence="12">ATCC 58785 / CBS 6054 / NBRC 10063 / NRRL Y-11545</strain>
    </source>
</reference>
<keyword evidence="6 10" id="KW-0472">Membrane</keyword>
<dbReference type="PANTHER" id="PTHR31465">
    <property type="entry name" value="PROTEIN RTA1-RELATED"/>
    <property type="match status" value="1"/>
</dbReference>
<name>A3LW06_PICST</name>
<dbReference type="HOGENOM" id="CLU_033465_6_3_1"/>
<comment type="function">
    <text evidence="7">Catalyzes the ATP-dependent translocation of sphingoid long-chain bases (LCBs) from the cytoplasmic site toward the extracytoplasmic side of the membrane (flip-flop). Involved in the establishment of the functional lipid asymmetry of the plasma membrane. Regulates intracellular levels of LCBs, sphingolipid precursors that are growth inhibitory at increased levels.</text>
</comment>
<dbReference type="InterPro" id="IPR007568">
    <property type="entry name" value="RTA1"/>
</dbReference>
<proteinExistence type="inferred from homology"/>
<evidence type="ECO:0000256" key="3">
    <source>
        <dbReference type="ARBA" id="ARBA00022692"/>
    </source>
</evidence>
<feature type="compositionally biased region" description="Polar residues" evidence="9">
    <location>
        <begin position="440"/>
        <end position="452"/>
    </location>
</feature>
<keyword evidence="5" id="KW-0445">Lipid transport</keyword>
<feature type="transmembrane region" description="Helical" evidence="10">
    <location>
        <begin position="254"/>
        <end position="274"/>
    </location>
</feature>
<evidence type="ECO:0000256" key="6">
    <source>
        <dbReference type="ARBA" id="ARBA00023136"/>
    </source>
</evidence>
<dbReference type="GO" id="GO:0000324">
    <property type="term" value="C:fungal-type vacuole"/>
    <property type="evidence" value="ECO:0007669"/>
    <property type="project" value="TreeGrafter"/>
</dbReference>
<evidence type="ECO:0000256" key="1">
    <source>
        <dbReference type="ARBA" id="ARBA00004651"/>
    </source>
</evidence>
<feature type="transmembrane region" description="Helical" evidence="10">
    <location>
        <begin position="119"/>
        <end position="137"/>
    </location>
</feature>
<dbReference type="eggNOG" id="ENOG502QU4U">
    <property type="taxonomic scope" value="Eukaryota"/>
</dbReference>
<dbReference type="RefSeq" id="XP_001384907.2">
    <property type="nucleotide sequence ID" value="XM_001384870.1"/>
</dbReference>
<dbReference type="GO" id="GO:0006869">
    <property type="term" value="P:lipid transport"/>
    <property type="evidence" value="ECO:0007669"/>
    <property type="project" value="UniProtKB-KW"/>
</dbReference>
<dbReference type="OrthoDB" id="3358017at2759"/>
<feature type="compositionally biased region" description="Acidic residues" evidence="9">
    <location>
        <begin position="423"/>
        <end position="438"/>
    </location>
</feature>
<feature type="transmembrane region" description="Helical" evidence="10">
    <location>
        <begin position="144"/>
        <end position="164"/>
    </location>
</feature>
<feature type="transmembrane region" description="Helical" evidence="10">
    <location>
        <begin position="375"/>
        <end position="395"/>
    </location>
</feature>
<organism evidence="11 12">
    <name type="scientific">Scheffersomyces stipitis (strain ATCC 58785 / CBS 6054 / NBRC 10063 / NRRL Y-11545)</name>
    <name type="common">Yeast</name>
    <name type="synonym">Pichia stipitis</name>
    <dbReference type="NCBI Taxonomy" id="322104"/>
    <lineage>
        <taxon>Eukaryota</taxon>
        <taxon>Fungi</taxon>
        <taxon>Dikarya</taxon>
        <taxon>Ascomycota</taxon>
        <taxon>Saccharomycotina</taxon>
        <taxon>Pichiomycetes</taxon>
        <taxon>Debaryomycetaceae</taxon>
        <taxon>Scheffersomyces</taxon>
    </lineage>
</organism>
<dbReference type="InParanoid" id="A3LW06"/>
<keyword evidence="12" id="KW-1185">Reference proteome</keyword>
<dbReference type="PANTHER" id="PTHR31465:SF9">
    <property type="entry name" value="SPHINGOID LONG-CHAIN BASE TRANSPORTER RSB1"/>
    <property type="match status" value="1"/>
</dbReference>
<sequence length="452" mass="51192">MSLLELALSSWTPSDIPTRTTLSSIDPTHSSSLISLYTSAIARAMTEKDYVELRELSQTIRGAQASLTIIAAEEVLATATNEAVQAKATEAIFDATLNLKALEWDNNLYALTLNRPANIIYLVVFAICFFYTIAMLWKSRYHWYNITFFAGLGLEFAGFLGRVLSFSDDTNMNFYLLQYVSLTIAPAFLMGGIYFLFAQVVVIHGREYSILKPMWYSYLFIACDVLSLLIQAGGGGSASIASKNHQDTRPGTNTMIAGIAFQVVAMSIFLGFWFEFLQRVYFKNAKLEPTEYPLAKRSVKNFLKLLFNVKSVRQYRQEHLDPHYNPKYKSIREKQFFQFFPLAMTLAVVAIYIRCVYRVVELAQGFRGYLILHEVYLMVLDALMIAITGIIFIPFHPVWAIGSKNVVRLAHIKKNVDEKGSDLEEQTDPDSYVEEEDFSAGNTNFPSTDETK</sequence>
<feature type="region of interest" description="Disordered" evidence="9">
    <location>
        <begin position="418"/>
        <end position="452"/>
    </location>
</feature>
<dbReference type="Proteomes" id="UP000002258">
    <property type="component" value="Chromosome 5"/>
</dbReference>
<evidence type="ECO:0000256" key="7">
    <source>
        <dbReference type="ARBA" id="ARBA00037472"/>
    </source>
</evidence>
<dbReference type="GeneID" id="4839300"/>
<evidence type="ECO:0000313" key="12">
    <source>
        <dbReference type="Proteomes" id="UP000002258"/>
    </source>
</evidence>
<dbReference type="OMA" id="THEWYFI"/>